<dbReference type="GeneID" id="81425898"/>
<feature type="region of interest" description="Disordered" evidence="1">
    <location>
        <begin position="151"/>
        <end position="186"/>
    </location>
</feature>
<feature type="compositionally biased region" description="Basic and acidic residues" evidence="1">
    <location>
        <begin position="1"/>
        <end position="14"/>
    </location>
</feature>
<feature type="compositionally biased region" description="Polar residues" evidence="1">
    <location>
        <begin position="165"/>
        <end position="186"/>
    </location>
</feature>
<comment type="caution">
    <text evidence="2">The sequence shown here is derived from an EMBL/GenBank/DDBJ whole genome shotgun (WGS) entry which is preliminary data.</text>
</comment>
<gene>
    <name evidence="2" type="ORF">N7482_004597</name>
</gene>
<accession>A0A9W9I904</accession>
<reference evidence="2" key="2">
    <citation type="journal article" date="2023" name="IMA Fungus">
        <title>Comparative genomic study of the Penicillium genus elucidates a diverse pangenome and 15 lateral gene transfer events.</title>
        <authorList>
            <person name="Petersen C."/>
            <person name="Sorensen T."/>
            <person name="Nielsen M.R."/>
            <person name="Sondergaard T.E."/>
            <person name="Sorensen J.L."/>
            <person name="Fitzpatrick D.A."/>
            <person name="Frisvad J.C."/>
            <person name="Nielsen K.L."/>
        </authorList>
    </citation>
    <scope>NUCLEOTIDE SEQUENCE</scope>
    <source>
        <strain evidence="2">IBT 26290</strain>
    </source>
</reference>
<evidence type="ECO:0000313" key="3">
    <source>
        <dbReference type="Proteomes" id="UP001149163"/>
    </source>
</evidence>
<keyword evidence="3" id="KW-1185">Reference proteome</keyword>
<dbReference type="AlphaFoldDB" id="A0A9W9I904"/>
<sequence>MSAASDRSDGRANEQRAAGWDETNSRRYEFAYVASALGPIRRISRKALPPKWSAFFPLHDGCLFVSIVSDDDCTPYIPRIPCPSMGDLPEAAQLHDYTTAQRQTAGQRTSHAMPGCHARDDRSFFGASLVCLSRSTGWGLASWFDLPQGSPPGSPYGGSRRPRSQWPQFTSPCPAQSPDGTRTSEPTITVSQVPLTQSQIPFVGSQTIFSVVGMTIAKPWLARQSCRASGFHAEVVVIRTRALDAGRMGRSTGGRVYPPTGGGPSPSVSIRSIGVPRSRRSQWVVVACALTL</sequence>
<dbReference type="EMBL" id="JAPQKN010000002">
    <property type="protein sequence ID" value="KAJ5169003.1"/>
    <property type="molecule type" value="Genomic_DNA"/>
</dbReference>
<organism evidence="2 3">
    <name type="scientific">Penicillium canariense</name>
    <dbReference type="NCBI Taxonomy" id="189055"/>
    <lineage>
        <taxon>Eukaryota</taxon>
        <taxon>Fungi</taxon>
        <taxon>Dikarya</taxon>
        <taxon>Ascomycota</taxon>
        <taxon>Pezizomycotina</taxon>
        <taxon>Eurotiomycetes</taxon>
        <taxon>Eurotiomycetidae</taxon>
        <taxon>Eurotiales</taxon>
        <taxon>Aspergillaceae</taxon>
        <taxon>Penicillium</taxon>
    </lineage>
</organism>
<feature type="region of interest" description="Disordered" evidence="1">
    <location>
        <begin position="1"/>
        <end position="20"/>
    </location>
</feature>
<reference evidence="2" key="1">
    <citation type="submission" date="2022-11" db="EMBL/GenBank/DDBJ databases">
        <authorList>
            <person name="Petersen C."/>
        </authorList>
    </citation>
    <scope>NUCLEOTIDE SEQUENCE</scope>
    <source>
        <strain evidence="2">IBT 26290</strain>
    </source>
</reference>
<proteinExistence type="predicted"/>
<evidence type="ECO:0000256" key="1">
    <source>
        <dbReference type="SAM" id="MobiDB-lite"/>
    </source>
</evidence>
<protein>
    <submittedName>
        <fullName evidence="2">Uncharacterized protein</fullName>
    </submittedName>
</protein>
<name>A0A9W9I904_9EURO</name>
<evidence type="ECO:0000313" key="2">
    <source>
        <dbReference type="EMBL" id="KAJ5169003.1"/>
    </source>
</evidence>
<dbReference type="Proteomes" id="UP001149163">
    <property type="component" value="Unassembled WGS sequence"/>
</dbReference>
<dbReference type="RefSeq" id="XP_056545464.1">
    <property type="nucleotide sequence ID" value="XM_056686722.1"/>
</dbReference>